<dbReference type="SUPFAM" id="SSF51735">
    <property type="entry name" value="NAD(P)-binding Rossmann-fold domains"/>
    <property type="match status" value="1"/>
</dbReference>
<accession>A0ABR8MQA8</accession>
<dbReference type="InterPro" id="IPR036291">
    <property type="entry name" value="NAD(P)-bd_dom_sf"/>
</dbReference>
<keyword evidence="3" id="KW-1185">Reference proteome</keyword>
<comment type="caution">
    <text evidence="2">The sequence shown here is derived from an EMBL/GenBank/DDBJ whole genome shotgun (WGS) entry which is preliminary data.</text>
</comment>
<organism evidence="2 3">
    <name type="scientific">Paenibacillus terricola</name>
    <dbReference type="NCBI Taxonomy" id="2763503"/>
    <lineage>
        <taxon>Bacteria</taxon>
        <taxon>Bacillati</taxon>
        <taxon>Bacillota</taxon>
        <taxon>Bacilli</taxon>
        <taxon>Bacillales</taxon>
        <taxon>Paenibacillaceae</taxon>
        <taxon>Paenibacillus</taxon>
    </lineage>
</organism>
<sequence>MSGEQQLWQGKRVLITGHTGFKGTWLGLWLRMLGAEVVGYSDEMPSAPAMYRLCGFEHDMPWVRGDVRDGDRLQQAVRDAKPDIVFHLAAQPLVRRSYAEPAETFEINVNGTANVLNSVRLQPSVRAAVIVTSDKCYAGTASGNGFVESDPLGGMDPYSASKACAELTVEAYRHSYFSDGSGNASIATARAGNVIGGGDFAEDRIVPDMVRAVQSGQSIRLRRPDAIRPWQHVLEPLSGYMRLAERLYLNGSNYAEAWNFGPSADQDMTVQELAGRMAAKLGAQPPSVPDAGTPLEGPYEAPVLRLDSTKARIRLGWQPVWHTDEAIDHTASWYERWFKGAPMREIAMRQIRQYEAAAAMLRAATESGDPGDEQ</sequence>
<evidence type="ECO:0000313" key="2">
    <source>
        <dbReference type="EMBL" id="MBD3918174.1"/>
    </source>
</evidence>
<dbReference type="Gene3D" id="3.90.25.10">
    <property type="entry name" value="UDP-galactose 4-epimerase, domain 1"/>
    <property type="match status" value="1"/>
</dbReference>
<evidence type="ECO:0000259" key="1">
    <source>
        <dbReference type="Pfam" id="PF16363"/>
    </source>
</evidence>
<keyword evidence="2" id="KW-0456">Lyase</keyword>
<dbReference type="EC" id="4.2.1.45" evidence="2"/>
<dbReference type="PANTHER" id="PTHR43000">
    <property type="entry name" value="DTDP-D-GLUCOSE 4,6-DEHYDRATASE-RELATED"/>
    <property type="match status" value="1"/>
</dbReference>
<feature type="domain" description="NAD(P)-binding" evidence="1">
    <location>
        <begin position="14"/>
        <end position="329"/>
    </location>
</feature>
<proteinExistence type="predicted"/>
<gene>
    <name evidence="2" type="primary">rfbG</name>
    <name evidence="2" type="ORF">H8B09_05370</name>
</gene>
<dbReference type="Gene3D" id="3.40.50.720">
    <property type="entry name" value="NAD(P)-binding Rossmann-like Domain"/>
    <property type="match status" value="1"/>
</dbReference>
<dbReference type="Proteomes" id="UP000609346">
    <property type="component" value="Unassembled WGS sequence"/>
</dbReference>
<dbReference type="GO" id="GO:0047733">
    <property type="term" value="F:CDP-glucose 4,6-dehydratase activity"/>
    <property type="evidence" value="ECO:0007669"/>
    <property type="project" value="UniProtKB-EC"/>
</dbReference>
<evidence type="ECO:0000313" key="3">
    <source>
        <dbReference type="Proteomes" id="UP000609346"/>
    </source>
</evidence>
<reference evidence="2 3" key="1">
    <citation type="submission" date="2020-09" db="EMBL/GenBank/DDBJ databases">
        <title>Paenibacillus sp. strain PR3 16S rRNA gene Genome sequencing and assembly.</title>
        <authorList>
            <person name="Kim J."/>
        </authorList>
    </citation>
    <scope>NUCLEOTIDE SEQUENCE [LARGE SCALE GENOMIC DNA]</scope>
    <source>
        <strain evidence="2 3">PR3</strain>
    </source>
</reference>
<dbReference type="RefSeq" id="WP_191202394.1">
    <property type="nucleotide sequence ID" value="NZ_JACXZA010000001.1"/>
</dbReference>
<dbReference type="EMBL" id="JACXZA010000001">
    <property type="protein sequence ID" value="MBD3918174.1"/>
    <property type="molecule type" value="Genomic_DNA"/>
</dbReference>
<dbReference type="NCBIfam" id="TIGR02622">
    <property type="entry name" value="CDP_4_6_dhtase"/>
    <property type="match status" value="1"/>
</dbReference>
<dbReference type="InterPro" id="IPR016040">
    <property type="entry name" value="NAD(P)-bd_dom"/>
</dbReference>
<protein>
    <submittedName>
        <fullName evidence="2">CDP-glucose 4,6-dehydratase</fullName>
        <ecNumber evidence="2">4.2.1.45</ecNumber>
    </submittedName>
</protein>
<dbReference type="InterPro" id="IPR013445">
    <property type="entry name" value="CDP_4_6_deHydtase"/>
</dbReference>
<name>A0ABR8MQA8_9BACL</name>
<dbReference type="Pfam" id="PF16363">
    <property type="entry name" value="GDP_Man_Dehyd"/>
    <property type="match status" value="1"/>
</dbReference>